<accession>A0AAU9LLZ2</accession>
<proteinExistence type="predicted"/>
<evidence type="ECO:0000313" key="5">
    <source>
        <dbReference type="Proteomes" id="UP001160483"/>
    </source>
</evidence>
<gene>
    <name evidence="3" type="ORF">PBS001_LOCUS3722</name>
    <name evidence="2" type="ORF">PBS003_LOCUS8503</name>
</gene>
<evidence type="ECO:0000256" key="1">
    <source>
        <dbReference type="SAM" id="Coils"/>
    </source>
</evidence>
<comment type="caution">
    <text evidence="2">The sequence shown here is derived from an EMBL/GenBank/DDBJ whole genome shotgun (WGS) entry which is preliminary data.</text>
</comment>
<dbReference type="Proteomes" id="UP001158986">
    <property type="component" value="Unassembled WGS sequence"/>
</dbReference>
<evidence type="ECO:0000313" key="2">
    <source>
        <dbReference type="EMBL" id="CAH0481903.1"/>
    </source>
</evidence>
<dbReference type="AlphaFoldDB" id="A0AAU9LLZ2"/>
<dbReference type="EMBL" id="CAKKTJ010000330">
    <property type="protein sequence ID" value="CAH0481903.1"/>
    <property type="molecule type" value="Genomic_DNA"/>
</dbReference>
<keyword evidence="4" id="KW-1185">Reference proteome</keyword>
<dbReference type="EMBL" id="CAKLCB010000224">
    <property type="protein sequence ID" value="CAH0517094.1"/>
    <property type="molecule type" value="Genomic_DNA"/>
</dbReference>
<reference evidence="2 4" key="1">
    <citation type="submission" date="2021-11" db="EMBL/GenBank/DDBJ databases">
        <authorList>
            <person name="Islam A."/>
            <person name="Islam S."/>
            <person name="Flora M.S."/>
            <person name="Rahman M."/>
            <person name="Ziaur R.M."/>
            <person name="Epstein J.H."/>
            <person name="Hassan M."/>
            <person name="Klassen M."/>
            <person name="Woodard K."/>
            <person name="Webb A."/>
            <person name="Webby R.J."/>
            <person name="El Zowalaty M.E."/>
        </authorList>
    </citation>
    <scope>NUCLEOTIDE SEQUENCE</scope>
    <source>
        <strain evidence="3">Pbs1</strain>
        <strain evidence="2">Pbs3</strain>
    </source>
</reference>
<dbReference type="CDD" id="cd14690">
    <property type="entry name" value="bZIP_CREB1"/>
    <property type="match status" value="1"/>
</dbReference>
<evidence type="ECO:0000313" key="4">
    <source>
        <dbReference type="Proteomes" id="UP001158986"/>
    </source>
</evidence>
<evidence type="ECO:0008006" key="6">
    <source>
        <dbReference type="Google" id="ProtNLM"/>
    </source>
</evidence>
<name>A0AAU9LLZ2_9STRA</name>
<keyword evidence="1" id="KW-0175">Coiled coil</keyword>
<dbReference type="Proteomes" id="UP001160483">
    <property type="component" value="Unassembled WGS sequence"/>
</dbReference>
<evidence type="ECO:0000313" key="3">
    <source>
        <dbReference type="EMBL" id="CAH0517094.1"/>
    </source>
</evidence>
<organism evidence="2 5">
    <name type="scientific">Peronospora belbahrii</name>
    <dbReference type="NCBI Taxonomy" id="622444"/>
    <lineage>
        <taxon>Eukaryota</taxon>
        <taxon>Sar</taxon>
        <taxon>Stramenopiles</taxon>
        <taxon>Oomycota</taxon>
        <taxon>Peronosporomycetes</taxon>
        <taxon>Peronosporales</taxon>
        <taxon>Peronosporaceae</taxon>
        <taxon>Peronospora</taxon>
    </lineage>
</organism>
<feature type="coiled-coil region" evidence="1">
    <location>
        <begin position="269"/>
        <end position="325"/>
    </location>
</feature>
<protein>
    <recommendedName>
        <fullName evidence="6">BZIP domain-containing protein</fullName>
    </recommendedName>
</protein>
<sequence>MGEHHEIRGDRNFSSFALTSGIDWSIFKDGEEDAFGWLLRNNSPGFGIVSAGAAESNTETLDIMLFDDVEMDRMMASALAPQQQLAKDQLVGVDTATTAAGGPSVSEDSEFVQSNVRALVTQIYDGSRTSSLRPIANLISTQSDVAPGNHDNLNIGGSDKDIENDPNEKMQIKEHSDNILTFSKLERPIHNKKRGGSVATLEEQFLPSMRSTRCKVKSNSLHATKSKRTLKRHKCKQALSLTADSDPDNDTEKKQLRRVKNLVSVREFRKRKMKQQEQNEVRLRRLEAENMDLKMRLKIGKEAILSEQREKQQIKEQMREMLQRNANEHEIAQFLNMYKVTYSDYGPKRREKLRFHLSRIRELLLPTQVTKLSLYSVEQGVDMLKRDHDIKIDPLSAPESATATKSLWGILADELKVSDDQQRQILKRRTAIKNVRDDLNHTLSIVKKLEDVADEKNTALEAQVAQLQQILTPSQATKFIIWVKENPAFMYMLDKLVDSTLQNSLYSAEK</sequence>